<evidence type="ECO:0000313" key="4">
    <source>
        <dbReference type="Proteomes" id="UP000199053"/>
    </source>
</evidence>
<comment type="domain">
    <text evidence="2">A Gly-cisPro motif from one monomer fits into the active site of the other monomer to allow specific chiral rejection of L-amino acids.</text>
</comment>
<comment type="subcellular location">
    <subcellularLocation>
        <location evidence="2">Cytoplasm</location>
    </subcellularLocation>
</comment>
<name>A0A1G9DA10_9BACT</name>
<keyword evidence="2" id="KW-0694">RNA-binding</keyword>
<comment type="catalytic activity">
    <reaction evidence="2">
        <text>glycyl-tRNA(Ala) + H2O = tRNA(Ala) + glycine + H(+)</text>
        <dbReference type="Rhea" id="RHEA:53744"/>
        <dbReference type="Rhea" id="RHEA-COMP:9657"/>
        <dbReference type="Rhea" id="RHEA-COMP:13640"/>
        <dbReference type="ChEBI" id="CHEBI:15377"/>
        <dbReference type="ChEBI" id="CHEBI:15378"/>
        <dbReference type="ChEBI" id="CHEBI:57305"/>
        <dbReference type="ChEBI" id="CHEBI:78442"/>
        <dbReference type="ChEBI" id="CHEBI:78522"/>
    </reaction>
</comment>
<dbReference type="GO" id="GO:0051500">
    <property type="term" value="F:D-tyrosyl-tRNA(Tyr) deacylase activity"/>
    <property type="evidence" value="ECO:0007669"/>
    <property type="project" value="TreeGrafter"/>
</dbReference>
<gene>
    <name evidence="2" type="primary">dtd</name>
    <name evidence="3" type="ORF">SAMN05660337_0967</name>
</gene>
<dbReference type="InterPro" id="IPR003732">
    <property type="entry name" value="Daa-tRNA_deacyls_DTD"/>
</dbReference>
<comment type="function">
    <text evidence="2">An aminoacyl-tRNA editing enzyme that deacylates mischarged D-aminoacyl-tRNAs. Also deacylates mischarged glycyl-tRNA(Ala), protecting cells against glycine mischarging by AlaRS. Acts via tRNA-based rather than protein-based catalysis; rejects L-amino acids rather than detecting D-amino acids in the active site. By recycling D-aminoacyl-tRNA to D-amino acids and free tRNA molecules, this enzyme counteracts the toxicity associated with the formation of D-aminoacyl-tRNA entities in vivo and helps enforce protein L-homochirality.</text>
</comment>
<dbReference type="GO" id="GO:0000049">
    <property type="term" value="F:tRNA binding"/>
    <property type="evidence" value="ECO:0007669"/>
    <property type="project" value="UniProtKB-UniRule"/>
</dbReference>
<dbReference type="EC" id="3.1.1.96" evidence="2"/>
<protein>
    <recommendedName>
        <fullName evidence="2">D-aminoacyl-tRNA deacylase</fullName>
        <shortName evidence="2">DTD</shortName>
        <ecNumber evidence="2">3.1.1.96</ecNumber>
    </recommendedName>
    <alternativeName>
        <fullName evidence="2">Gly-tRNA(Ala) deacylase</fullName>
        <ecNumber evidence="2">3.1.1.-</ecNumber>
    </alternativeName>
</protein>
<dbReference type="GO" id="GO:0043908">
    <property type="term" value="F:Ser(Gly)-tRNA(Ala) hydrolase activity"/>
    <property type="evidence" value="ECO:0007669"/>
    <property type="project" value="UniProtKB-UniRule"/>
</dbReference>
<dbReference type="Gene3D" id="3.50.80.10">
    <property type="entry name" value="D-tyrosyl-tRNA(Tyr) deacylase"/>
    <property type="match status" value="1"/>
</dbReference>
<dbReference type="PANTHER" id="PTHR10472:SF5">
    <property type="entry name" value="D-AMINOACYL-TRNA DEACYLASE 1"/>
    <property type="match status" value="1"/>
</dbReference>
<reference evidence="4" key="1">
    <citation type="submission" date="2016-10" db="EMBL/GenBank/DDBJ databases">
        <authorList>
            <person name="Varghese N."/>
            <person name="Submissions S."/>
        </authorList>
    </citation>
    <scope>NUCLEOTIDE SEQUENCE [LARGE SCALE GENOMIC DNA]</scope>
    <source>
        <strain evidence="4">DSM 16995</strain>
    </source>
</reference>
<dbReference type="Pfam" id="PF02580">
    <property type="entry name" value="Tyr_Deacylase"/>
    <property type="match status" value="1"/>
</dbReference>
<keyword evidence="2" id="KW-0378">Hydrolase</keyword>
<dbReference type="EC" id="3.1.1.-" evidence="2"/>
<accession>A0A1G9DA10</accession>
<comment type="catalytic activity">
    <reaction evidence="2">
        <text>a D-aminoacyl-tRNA + H2O = a tRNA + a D-alpha-amino acid + H(+)</text>
        <dbReference type="Rhea" id="RHEA:13953"/>
        <dbReference type="Rhea" id="RHEA-COMP:10123"/>
        <dbReference type="Rhea" id="RHEA-COMP:10124"/>
        <dbReference type="ChEBI" id="CHEBI:15377"/>
        <dbReference type="ChEBI" id="CHEBI:15378"/>
        <dbReference type="ChEBI" id="CHEBI:59871"/>
        <dbReference type="ChEBI" id="CHEBI:78442"/>
        <dbReference type="ChEBI" id="CHEBI:79333"/>
        <dbReference type="EC" id="3.1.1.96"/>
    </reaction>
</comment>
<evidence type="ECO:0000256" key="1">
    <source>
        <dbReference type="ARBA" id="ARBA00009673"/>
    </source>
</evidence>
<keyword evidence="2" id="KW-0963">Cytoplasm</keyword>
<evidence type="ECO:0000256" key="2">
    <source>
        <dbReference type="HAMAP-Rule" id="MF_00518"/>
    </source>
</evidence>
<dbReference type="OrthoDB" id="9801395at2"/>
<organism evidence="3 4">
    <name type="scientific">Maridesulfovibrio ferrireducens</name>
    <dbReference type="NCBI Taxonomy" id="246191"/>
    <lineage>
        <taxon>Bacteria</taxon>
        <taxon>Pseudomonadati</taxon>
        <taxon>Thermodesulfobacteriota</taxon>
        <taxon>Desulfovibrionia</taxon>
        <taxon>Desulfovibrionales</taxon>
        <taxon>Desulfovibrionaceae</taxon>
        <taxon>Maridesulfovibrio</taxon>
    </lineage>
</organism>
<dbReference type="GO" id="GO:0106026">
    <property type="term" value="F:Gly-tRNA(Ala) deacylase activity"/>
    <property type="evidence" value="ECO:0007669"/>
    <property type="project" value="UniProtKB-UniRule"/>
</dbReference>
<evidence type="ECO:0000313" key="3">
    <source>
        <dbReference type="EMBL" id="SDK60634.1"/>
    </source>
</evidence>
<dbReference type="EMBL" id="FNGA01000001">
    <property type="protein sequence ID" value="SDK60634.1"/>
    <property type="molecule type" value="Genomic_DNA"/>
</dbReference>
<dbReference type="HAMAP" id="MF_00518">
    <property type="entry name" value="Deacylase_Dtd"/>
    <property type="match status" value="1"/>
</dbReference>
<dbReference type="STRING" id="246191.SAMN05660337_0967"/>
<dbReference type="RefSeq" id="WP_092158734.1">
    <property type="nucleotide sequence ID" value="NZ_FNGA01000001.1"/>
</dbReference>
<dbReference type="Proteomes" id="UP000199053">
    <property type="component" value="Unassembled WGS sequence"/>
</dbReference>
<keyword evidence="4" id="KW-1185">Reference proteome</keyword>
<comment type="subunit">
    <text evidence="2">Homodimer.</text>
</comment>
<dbReference type="PANTHER" id="PTHR10472">
    <property type="entry name" value="D-TYROSYL-TRNA TYR DEACYLASE"/>
    <property type="match status" value="1"/>
</dbReference>
<feature type="short sequence motif" description="Gly-cisPro motif, important for rejection of L-amino acids" evidence="2">
    <location>
        <begin position="143"/>
        <end position="144"/>
    </location>
</feature>
<comment type="similarity">
    <text evidence="1 2">Belongs to the DTD family.</text>
</comment>
<sequence length="155" mass="17100">MRLVIQRTSRAKVDVAERTVGSIGPGIMVLVGFGKEDTAELPVSKSWETIINKMIGLRIFEDTEGRMNHSLEDFGGDILLVSQFTLYASCRKGRRPSFTDAAAPELASSLFEKFTETVKSKAPGKVETGEFGSLMNIDFVNWGPVTIFLDSKDFT</sequence>
<dbReference type="AlphaFoldDB" id="A0A1G9DA10"/>
<dbReference type="GO" id="GO:0005737">
    <property type="term" value="C:cytoplasm"/>
    <property type="evidence" value="ECO:0007669"/>
    <property type="project" value="UniProtKB-SubCell"/>
</dbReference>
<dbReference type="SUPFAM" id="SSF69500">
    <property type="entry name" value="DTD-like"/>
    <property type="match status" value="1"/>
</dbReference>
<dbReference type="InterPro" id="IPR023509">
    <property type="entry name" value="DTD-like_sf"/>
</dbReference>
<dbReference type="FunFam" id="3.50.80.10:FF:000001">
    <property type="entry name" value="D-aminoacyl-tRNA deacylase"/>
    <property type="match status" value="1"/>
</dbReference>
<keyword evidence="2" id="KW-0820">tRNA-binding</keyword>
<proteinExistence type="inferred from homology"/>
<dbReference type="GO" id="GO:0019478">
    <property type="term" value="P:D-amino acid catabolic process"/>
    <property type="evidence" value="ECO:0007669"/>
    <property type="project" value="UniProtKB-UniRule"/>
</dbReference>
<dbReference type="NCBIfam" id="TIGR00256">
    <property type="entry name" value="D-aminoacyl-tRNA deacylase"/>
    <property type="match status" value="1"/>
</dbReference>